<dbReference type="PANTHER" id="PTHR11654">
    <property type="entry name" value="OLIGOPEPTIDE TRANSPORTER-RELATED"/>
    <property type="match status" value="1"/>
</dbReference>
<comment type="similarity">
    <text evidence="2">Belongs to the major facilitator superfamily. Proton-dependent oligopeptide transporter (POT/PTR) (TC 2.A.17) family.</text>
</comment>
<feature type="transmembrane region" description="Helical" evidence="6">
    <location>
        <begin position="165"/>
        <end position="185"/>
    </location>
</feature>
<evidence type="ECO:0000256" key="4">
    <source>
        <dbReference type="ARBA" id="ARBA00022989"/>
    </source>
</evidence>
<evidence type="ECO:0000313" key="8">
    <source>
        <dbReference type="Proteomes" id="UP001497522"/>
    </source>
</evidence>
<comment type="subcellular location">
    <subcellularLocation>
        <location evidence="1">Membrane</location>
        <topology evidence="1">Multi-pass membrane protein</topology>
    </subcellularLocation>
</comment>
<name>A0ABP1ASG9_9BRYO</name>
<dbReference type="Gene3D" id="1.20.1250.20">
    <property type="entry name" value="MFS general substrate transporter like domains"/>
    <property type="match status" value="1"/>
</dbReference>
<sequence length="234" mass="25843">MDARKKEQHDDQLDLSSTITILDKFSIGISPVDIHGRPLLDLSNTGGWRAAFFIFGSSSFDTHLNCNKLKTFECWVWSCGSFFGILYSSIKSADGYLVLVVIHIALGSAGIKPCVSTFGADQFDSADPREKRQLASFFNWFYFAINLGILNSISLVVNLSDYVSWGWGLGSLAIAMGLANLSFFLGTRFYRHCKLASGSLFTRVAQVLVCIHTQVATAAGKRRRRKPPQLARSA</sequence>
<keyword evidence="4 6" id="KW-1133">Transmembrane helix</keyword>
<accession>A0ABP1ASG9</accession>
<dbReference type="InterPro" id="IPR036259">
    <property type="entry name" value="MFS_trans_sf"/>
</dbReference>
<dbReference type="SUPFAM" id="SSF103473">
    <property type="entry name" value="MFS general substrate transporter"/>
    <property type="match status" value="1"/>
</dbReference>
<dbReference type="Proteomes" id="UP001497522">
    <property type="component" value="Chromosome 15"/>
</dbReference>
<keyword evidence="5 6" id="KW-0472">Membrane</keyword>
<feature type="transmembrane region" description="Helical" evidence="6">
    <location>
        <begin position="140"/>
        <end position="159"/>
    </location>
</feature>
<keyword evidence="8" id="KW-1185">Reference proteome</keyword>
<protein>
    <submittedName>
        <fullName evidence="7">Uncharacterized protein</fullName>
    </submittedName>
</protein>
<evidence type="ECO:0000256" key="3">
    <source>
        <dbReference type="ARBA" id="ARBA00022692"/>
    </source>
</evidence>
<evidence type="ECO:0000256" key="2">
    <source>
        <dbReference type="ARBA" id="ARBA00005982"/>
    </source>
</evidence>
<evidence type="ECO:0000313" key="7">
    <source>
        <dbReference type="EMBL" id="CAK9865271.1"/>
    </source>
</evidence>
<organism evidence="7 8">
    <name type="scientific">Sphagnum jensenii</name>
    <dbReference type="NCBI Taxonomy" id="128206"/>
    <lineage>
        <taxon>Eukaryota</taxon>
        <taxon>Viridiplantae</taxon>
        <taxon>Streptophyta</taxon>
        <taxon>Embryophyta</taxon>
        <taxon>Bryophyta</taxon>
        <taxon>Sphagnophytina</taxon>
        <taxon>Sphagnopsida</taxon>
        <taxon>Sphagnales</taxon>
        <taxon>Sphagnaceae</taxon>
        <taxon>Sphagnum</taxon>
    </lineage>
</organism>
<evidence type="ECO:0000256" key="1">
    <source>
        <dbReference type="ARBA" id="ARBA00004141"/>
    </source>
</evidence>
<evidence type="ECO:0000256" key="5">
    <source>
        <dbReference type="ARBA" id="ARBA00023136"/>
    </source>
</evidence>
<dbReference type="Pfam" id="PF00854">
    <property type="entry name" value="PTR2"/>
    <property type="match status" value="1"/>
</dbReference>
<dbReference type="InterPro" id="IPR000109">
    <property type="entry name" value="POT_fam"/>
</dbReference>
<dbReference type="EMBL" id="OZ023716">
    <property type="protein sequence ID" value="CAK9865271.1"/>
    <property type="molecule type" value="Genomic_DNA"/>
</dbReference>
<proteinExistence type="inferred from homology"/>
<evidence type="ECO:0000256" key="6">
    <source>
        <dbReference type="SAM" id="Phobius"/>
    </source>
</evidence>
<reference evidence="7" key="1">
    <citation type="submission" date="2024-03" db="EMBL/GenBank/DDBJ databases">
        <authorList>
            <consortium name="ELIXIR-Norway"/>
            <consortium name="Elixir Norway"/>
        </authorList>
    </citation>
    <scope>NUCLEOTIDE SEQUENCE</scope>
</reference>
<keyword evidence="3 6" id="KW-0812">Transmembrane</keyword>
<gene>
    <name evidence="7" type="ORF">CSSPJE1EN2_LOCUS8266</name>
</gene>